<evidence type="ECO:0000313" key="2">
    <source>
        <dbReference type="Proteomes" id="UP000016498"/>
    </source>
</evidence>
<accession>U1REF5</accession>
<dbReference type="EMBL" id="AWSD01000231">
    <property type="protein sequence ID" value="ERH18043.1"/>
    <property type="molecule type" value="Genomic_DNA"/>
</dbReference>
<dbReference type="Proteomes" id="UP000016498">
    <property type="component" value="Unassembled WGS sequence"/>
</dbReference>
<name>U1REF5_9ACTO</name>
<comment type="caution">
    <text evidence="1">The sequence shown here is derived from an EMBL/GenBank/DDBJ whole genome shotgun (WGS) entry which is preliminary data.</text>
</comment>
<dbReference type="AlphaFoldDB" id="U1REF5"/>
<evidence type="ECO:0000313" key="1">
    <source>
        <dbReference type="EMBL" id="ERH18043.1"/>
    </source>
</evidence>
<protein>
    <submittedName>
        <fullName evidence="1">Uncharacterized protein</fullName>
    </submittedName>
</protein>
<dbReference type="HOGENOM" id="CLU_3195067_0_0_11"/>
<proteinExistence type="predicted"/>
<sequence length="45" mass="4831">MVSINVAEFVEAVVGWPIVISVNSSGGIITLRCASRVNKWVKADN</sequence>
<organism evidence="1 2">
    <name type="scientific">Actinomyces johnsonii F0510</name>
    <dbReference type="NCBI Taxonomy" id="1227262"/>
    <lineage>
        <taxon>Bacteria</taxon>
        <taxon>Bacillati</taxon>
        <taxon>Actinomycetota</taxon>
        <taxon>Actinomycetes</taxon>
        <taxon>Actinomycetales</taxon>
        <taxon>Actinomycetaceae</taxon>
        <taxon>Actinomyces</taxon>
    </lineage>
</organism>
<gene>
    <name evidence="1" type="ORF">HMPREF1549_02110</name>
</gene>
<reference evidence="1 2" key="1">
    <citation type="submission" date="2013-06" db="EMBL/GenBank/DDBJ databases">
        <authorList>
            <person name="Weinstock G."/>
            <person name="Sodergren E."/>
            <person name="Lobos E.A."/>
            <person name="Fulton L."/>
            <person name="Fulton R."/>
            <person name="Courtney L."/>
            <person name="Fronick C."/>
            <person name="O'Laughlin M."/>
            <person name="Godfrey J."/>
            <person name="Wilson R.M."/>
            <person name="Miner T."/>
            <person name="Farmer C."/>
            <person name="Delehaunty K."/>
            <person name="Cordes M."/>
            <person name="Minx P."/>
            <person name="Tomlinson C."/>
            <person name="Chen J."/>
            <person name="Wollam A."/>
            <person name="Pepin K.H."/>
            <person name="Bhonagiri V."/>
            <person name="Zhang X."/>
            <person name="Warren W."/>
            <person name="Mitreva M."/>
            <person name="Mardis E.R."/>
            <person name="Wilson R.K."/>
        </authorList>
    </citation>
    <scope>NUCLEOTIDE SEQUENCE [LARGE SCALE GENOMIC DNA]</scope>
    <source>
        <strain evidence="1 2">F0510</strain>
    </source>
</reference>